<dbReference type="AlphaFoldDB" id="A0A0E9WEB5"/>
<sequence>MTRGPPGRRGQRGTRFGGHRRHQAHLRLLPQRCVRRLRLRPDREPRRPGGGLRHFGREGLLAGEEQLGCAIW</sequence>
<accession>A0A0E9WEB5</accession>
<name>A0A0E9WEB5_ANGAN</name>
<feature type="compositionally biased region" description="Basic residues" evidence="1">
    <location>
        <begin position="9"/>
        <end position="21"/>
    </location>
</feature>
<dbReference type="EMBL" id="GBXM01019875">
    <property type="protein sequence ID" value="JAH88702.1"/>
    <property type="molecule type" value="Transcribed_RNA"/>
</dbReference>
<reference evidence="2" key="2">
    <citation type="journal article" date="2015" name="Fish Shellfish Immunol.">
        <title>Early steps in the European eel (Anguilla anguilla)-Vibrio vulnificus interaction in the gills: Role of the RtxA13 toxin.</title>
        <authorList>
            <person name="Callol A."/>
            <person name="Pajuelo D."/>
            <person name="Ebbesson L."/>
            <person name="Teles M."/>
            <person name="MacKenzie S."/>
            <person name="Amaro C."/>
        </authorList>
    </citation>
    <scope>NUCLEOTIDE SEQUENCE</scope>
</reference>
<evidence type="ECO:0000313" key="2">
    <source>
        <dbReference type="EMBL" id="JAH88702.1"/>
    </source>
</evidence>
<evidence type="ECO:0000256" key="1">
    <source>
        <dbReference type="SAM" id="MobiDB-lite"/>
    </source>
</evidence>
<reference evidence="2" key="1">
    <citation type="submission" date="2014-11" db="EMBL/GenBank/DDBJ databases">
        <authorList>
            <person name="Amaro Gonzalez C."/>
        </authorList>
    </citation>
    <scope>NUCLEOTIDE SEQUENCE</scope>
</reference>
<feature type="region of interest" description="Disordered" evidence="1">
    <location>
        <begin position="1"/>
        <end position="21"/>
    </location>
</feature>
<protein>
    <submittedName>
        <fullName evidence="2">Uncharacterized protein</fullName>
    </submittedName>
</protein>
<organism evidence="2">
    <name type="scientific">Anguilla anguilla</name>
    <name type="common">European freshwater eel</name>
    <name type="synonym">Muraena anguilla</name>
    <dbReference type="NCBI Taxonomy" id="7936"/>
    <lineage>
        <taxon>Eukaryota</taxon>
        <taxon>Metazoa</taxon>
        <taxon>Chordata</taxon>
        <taxon>Craniata</taxon>
        <taxon>Vertebrata</taxon>
        <taxon>Euteleostomi</taxon>
        <taxon>Actinopterygii</taxon>
        <taxon>Neopterygii</taxon>
        <taxon>Teleostei</taxon>
        <taxon>Anguilliformes</taxon>
        <taxon>Anguillidae</taxon>
        <taxon>Anguilla</taxon>
    </lineage>
</organism>
<proteinExistence type="predicted"/>